<dbReference type="OrthoDB" id="1935484at2759"/>
<dbReference type="SUPFAM" id="SSF103473">
    <property type="entry name" value="MFS general substrate transporter"/>
    <property type="match status" value="1"/>
</dbReference>
<dbReference type="InterPro" id="IPR011701">
    <property type="entry name" value="MFS"/>
</dbReference>
<evidence type="ECO:0000259" key="8">
    <source>
        <dbReference type="PROSITE" id="PS50850"/>
    </source>
</evidence>
<feature type="transmembrane region" description="Helical" evidence="7">
    <location>
        <begin position="487"/>
        <end position="506"/>
    </location>
</feature>
<sequence>MANEDEKTVQVSASLKVSPGTSIGDDSDRERQQSHSNKAEGTFEGADSHRLFRPIDSYEGLHRWDPDFQWTEQEEKKIVRKIDIRVCTFACVTFFALQLDRGNIGQALSSTLLKDLEMTSNDYNLGQTIFLVCFLLAEMPSQLISKRLGPDRWIPIQMISWSLVAACQAFLQGRASYLTLRALLGLLEGGFIPDTVLFLSFFYKSNELPKRLTCFWISLIVAGIIGAFLAFGFLHITDSHGGGSWRYLFAYEGLITGTIGIIAVFWMPASPVQTKGGFRGKHGWFNEHEEKIIVNRVIRDDPSKGTMHNRQAITPKLMWASLKDFHMWPLYIIGLIWMIPSGPATNYLTLQLRSQGFTTFQTNLLVIPSAVVGIITIIAITWLAERTNQRLLCGAVMGVWNLILLIALEVLPQKSMPWPRWTILTLLVGGPSIHPVLVALTSRNAGSVRTRTVASALYNMTVQISSIVSANVYQAKDAPYYRHGNKVLIALAVSGIALFIVAKFYYDWRNKQNAAQWNAMTTEERELYLRENPVLTNKRIDFRFAL</sequence>
<keyword evidence="4 7" id="KW-1133">Transmembrane helix</keyword>
<dbReference type="InterPro" id="IPR036259">
    <property type="entry name" value="MFS_trans_sf"/>
</dbReference>
<organism evidence="9 10">
    <name type="scientific">Penicillium arizonense</name>
    <dbReference type="NCBI Taxonomy" id="1835702"/>
    <lineage>
        <taxon>Eukaryota</taxon>
        <taxon>Fungi</taxon>
        <taxon>Dikarya</taxon>
        <taxon>Ascomycota</taxon>
        <taxon>Pezizomycotina</taxon>
        <taxon>Eurotiomycetes</taxon>
        <taxon>Eurotiomycetidae</taxon>
        <taxon>Eurotiales</taxon>
        <taxon>Aspergillaceae</taxon>
        <taxon>Penicillium</taxon>
    </lineage>
</organism>
<keyword evidence="5 7" id="KW-0472">Membrane</keyword>
<dbReference type="EMBL" id="LXJU01000006">
    <property type="protein sequence ID" value="OGE54217.1"/>
    <property type="molecule type" value="Genomic_DNA"/>
</dbReference>
<dbReference type="FunFam" id="1.20.1250.20:FF:000106">
    <property type="entry name" value="MFS transporter, putative"/>
    <property type="match status" value="1"/>
</dbReference>
<evidence type="ECO:0000256" key="1">
    <source>
        <dbReference type="ARBA" id="ARBA00004141"/>
    </source>
</evidence>
<name>A0A1F5LM66_PENAI</name>
<comment type="subcellular location">
    <subcellularLocation>
        <location evidence="1">Membrane</location>
        <topology evidence="1">Multi-pass membrane protein</topology>
    </subcellularLocation>
</comment>
<dbReference type="GO" id="GO:0016020">
    <property type="term" value="C:membrane"/>
    <property type="evidence" value="ECO:0007669"/>
    <property type="project" value="UniProtKB-SubCell"/>
</dbReference>
<feature type="transmembrane region" description="Helical" evidence="7">
    <location>
        <begin position="215"/>
        <end position="236"/>
    </location>
</feature>
<dbReference type="Proteomes" id="UP000177622">
    <property type="component" value="Unassembled WGS sequence"/>
</dbReference>
<evidence type="ECO:0000256" key="5">
    <source>
        <dbReference type="ARBA" id="ARBA00023136"/>
    </source>
</evidence>
<keyword evidence="2" id="KW-0813">Transport</keyword>
<evidence type="ECO:0000313" key="9">
    <source>
        <dbReference type="EMBL" id="OGE54217.1"/>
    </source>
</evidence>
<gene>
    <name evidence="9" type="ORF">PENARI_c006G09919</name>
</gene>
<feature type="transmembrane region" description="Helical" evidence="7">
    <location>
        <begin position="364"/>
        <end position="384"/>
    </location>
</feature>
<keyword evidence="3 7" id="KW-0812">Transmembrane</keyword>
<dbReference type="FunFam" id="1.20.1250.20:FF:000247">
    <property type="entry name" value="MFS general substrate transporter"/>
    <property type="match status" value="1"/>
</dbReference>
<keyword evidence="10" id="KW-1185">Reference proteome</keyword>
<feature type="transmembrane region" description="Helical" evidence="7">
    <location>
        <begin position="183"/>
        <end position="203"/>
    </location>
</feature>
<reference evidence="9 10" key="1">
    <citation type="journal article" date="2016" name="Sci. Rep.">
        <title>Penicillium arizonense, a new, genome sequenced fungal species, reveals a high chemical diversity in secreted metabolites.</title>
        <authorList>
            <person name="Grijseels S."/>
            <person name="Nielsen J.C."/>
            <person name="Randelovic M."/>
            <person name="Nielsen J."/>
            <person name="Nielsen K.F."/>
            <person name="Workman M."/>
            <person name="Frisvad J.C."/>
        </authorList>
    </citation>
    <scope>NUCLEOTIDE SEQUENCE [LARGE SCALE GENOMIC DNA]</scope>
    <source>
        <strain evidence="9 10">CBS 141311</strain>
    </source>
</reference>
<dbReference type="PROSITE" id="PS50850">
    <property type="entry name" value="MFS"/>
    <property type="match status" value="1"/>
</dbReference>
<feature type="transmembrane region" description="Helical" evidence="7">
    <location>
        <begin position="423"/>
        <end position="441"/>
    </location>
</feature>
<proteinExistence type="predicted"/>
<evidence type="ECO:0000313" key="10">
    <source>
        <dbReference type="Proteomes" id="UP000177622"/>
    </source>
</evidence>
<feature type="transmembrane region" description="Helical" evidence="7">
    <location>
        <begin position="248"/>
        <end position="269"/>
    </location>
</feature>
<dbReference type="RefSeq" id="XP_022489654.1">
    <property type="nucleotide sequence ID" value="XM_022630565.1"/>
</dbReference>
<dbReference type="GeneID" id="34575299"/>
<dbReference type="Gene3D" id="1.20.1250.20">
    <property type="entry name" value="MFS general substrate transporter like domains"/>
    <property type="match status" value="2"/>
</dbReference>
<evidence type="ECO:0000256" key="6">
    <source>
        <dbReference type="SAM" id="MobiDB-lite"/>
    </source>
</evidence>
<accession>A0A1F5LM66</accession>
<comment type="caution">
    <text evidence="9">The sequence shown here is derived from an EMBL/GenBank/DDBJ whole genome shotgun (WGS) entry which is preliminary data.</text>
</comment>
<dbReference type="Pfam" id="PF07690">
    <property type="entry name" value="MFS_1"/>
    <property type="match status" value="1"/>
</dbReference>
<feature type="transmembrane region" description="Helical" evidence="7">
    <location>
        <begin position="391"/>
        <end position="411"/>
    </location>
</feature>
<dbReference type="PANTHER" id="PTHR43791">
    <property type="entry name" value="PERMEASE-RELATED"/>
    <property type="match status" value="1"/>
</dbReference>
<evidence type="ECO:0000256" key="7">
    <source>
        <dbReference type="SAM" id="Phobius"/>
    </source>
</evidence>
<evidence type="ECO:0000256" key="4">
    <source>
        <dbReference type="ARBA" id="ARBA00022989"/>
    </source>
</evidence>
<feature type="domain" description="Major facilitator superfamily (MFS) profile" evidence="8">
    <location>
        <begin position="86"/>
        <end position="510"/>
    </location>
</feature>
<dbReference type="InterPro" id="IPR020846">
    <property type="entry name" value="MFS_dom"/>
</dbReference>
<feature type="region of interest" description="Disordered" evidence="6">
    <location>
        <begin position="1"/>
        <end position="43"/>
    </location>
</feature>
<dbReference type="GO" id="GO:0022857">
    <property type="term" value="F:transmembrane transporter activity"/>
    <property type="evidence" value="ECO:0007669"/>
    <property type="project" value="InterPro"/>
</dbReference>
<feature type="transmembrane region" description="Helical" evidence="7">
    <location>
        <begin position="325"/>
        <end position="344"/>
    </location>
</feature>
<dbReference type="AlphaFoldDB" id="A0A1F5LM66"/>
<protein>
    <recommendedName>
        <fullName evidence="8">Major facilitator superfamily (MFS) profile domain-containing protein</fullName>
    </recommendedName>
</protein>
<evidence type="ECO:0000256" key="3">
    <source>
        <dbReference type="ARBA" id="ARBA00022692"/>
    </source>
</evidence>
<feature type="transmembrane region" description="Helical" evidence="7">
    <location>
        <begin position="453"/>
        <end position="475"/>
    </location>
</feature>
<evidence type="ECO:0000256" key="2">
    <source>
        <dbReference type="ARBA" id="ARBA00022448"/>
    </source>
</evidence>
<feature type="compositionally biased region" description="Polar residues" evidence="6">
    <location>
        <begin position="9"/>
        <end position="21"/>
    </location>
</feature>
<dbReference type="PANTHER" id="PTHR43791:SF104">
    <property type="entry name" value="MAJOR FACILITATOR SUPERFAMILY (MFS) PROFILE DOMAIN-CONTAINING PROTEIN-RELATED"/>
    <property type="match status" value="1"/>
</dbReference>